<dbReference type="EMBL" id="GBXM01041174">
    <property type="protein sequence ID" value="JAH67403.1"/>
    <property type="molecule type" value="Transcribed_RNA"/>
</dbReference>
<name>A0A0E9UR26_ANGAN</name>
<sequence>MENRGLFWKLTRGCLPCGEEDRFVRT</sequence>
<dbReference type="AlphaFoldDB" id="A0A0E9UR26"/>
<proteinExistence type="predicted"/>
<reference evidence="1" key="1">
    <citation type="submission" date="2014-11" db="EMBL/GenBank/DDBJ databases">
        <authorList>
            <person name="Amaro Gonzalez C."/>
        </authorList>
    </citation>
    <scope>NUCLEOTIDE SEQUENCE</scope>
</reference>
<evidence type="ECO:0000313" key="1">
    <source>
        <dbReference type="EMBL" id="JAH67403.1"/>
    </source>
</evidence>
<accession>A0A0E9UR26</accession>
<organism evidence="1">
    <name type="scientific">Anguilla anguilla</name>
    <name type="common">European freshwater eel</name>
    <name type="synonym">Muraena anguilla</name>
    <dbReference type="NCBI Taxonomy" id="7936"/>
    <lineage>
        <taxon>Eukaryota</taxon>
        <taxon>Metazoa</taxon>
        <taxon>Chordata</taxon>
        <taxon>Craniata</taxon>
        <taxon>Vertebrata</taxon>
        <taxon>Euteleostomi</taxon>
        <taxon>Actinopterygii</taxon>
        <taxon>Neopterygii</taxon>
        <taxon>Teleostei</taxon>
        <taxon>Anguilliformes</taxon>
        <taxon>Anguillidae</taxon>
        <taxon>Anguilla</taxon>
    </lineage>
</organism>
<reference evidence="1" key="2">
    <citation type="journal article" date="2015" name="Fish Shellfish Immunol.">
        <title>Early steps in the European eel (Anguilla anguilla)-Vibrio vulnificus interaction in the gills: Role of the RtxA13 toxin.</title>
        <authorList>
            <person name="Callol A."/>
            <person name="Pajuelo D."/>
            <person name="Ebbesson L."/>
            <person name="Teles M."/>
            <person name="MacKenzie S."/>
            <person name="Amaro C."/>
        </authorList>
    </citation>
    <scope>NUCLEOTIDE SEQUENCE</scope>
</reference>
<protein>
    <submittedName>
        <fullName evidence="1">Uncharacterized protein</fullName>
    </submittedName>
</protein>